<reference evidence="5 6" key="1">
    <citation type="journal article" date="2014" name="PLoS Genet.">
        <title>Analysis of the Phlebiopsis gigantea genome, transcriptome and secretome provides insight into its pioneer colonization strategies of wood.</title>
        <authorList>
            <person name="Hori C."/>
            <person name="Ishida T."/>
            <person name="Igarashi K."/>
            <person name="Samejima M."/>
            <person name="Suzuki H."/>
            <person name="Master E."/>
            <person name="Ferreira P."/>
            <person name="Ruiz-Duenas F.J."/>
            <person name="Held B."/>
            <person name="Canessa P."/>
            <person name="Larrondo L.F."/>
            <person name="Schmoll M."/>
            <person name="Druzhinina I.S."/>
            <person name="Kubicek C.P."/>
            <person name="Gaskell J.A."/>
            <person name="Kersten P."/>
            <person name="St John F."/>
            <person name="Glasner J."/>
            <person name="Sabat G."/>
            <person name="Splinter BonDurant S."/>
            <person name="Syed K."/>
            <person name="Yadav J."/>
            <person name="Mgbeahuruike A.C."/>
            <person name="Kovalchuk A."/>
            <person name="Asiegbu F.O."/>
            <person name="Lackner G."/>
            <person name="Hoffmeister D."/>
            <person name="Rencoret J."/>
            <person name="Gutierrez A."/>
            <person name="Sun H."/>
            <person name="Lindquist E."/>
            <person name="Barry K."/>
            <person name="Riley R."/>
            <person name="Grigoriev I.V."/>
            <person name="Henrissat B."/>
            <person name="Kues U."/>
            <person name="Berka R.M."/>
            <person name="Martinez A.T."/>
            <person name="Covert S.F."/>
            <person name="Blanchette R.A."/>
            <person name="Cullen D."/>
        </authorList>
    </citation>
    <scope>NUCLEOTIDE SEQUENCE [LARGE SCALE GENOMIC DNA]</scope>
    <source>
        <strain evidence="5 6">11061_1 CR5-6</strain>
    </source>
</reference>
<keyword evidence="2" id="KW-1133">Transmembrane helix</keyword>
<feature type="region of interest" description="Disordered" evidence="1">
    <location>
        <begin position="344"/>
        <end position="367"/>
    </location>
</feature>
<evidence type="ECO:0000256" key="2">
    <source>
        <dbReference type="SAM" id="Phobius"/>
    </source>
</evidence>
<dbReference type="InterPro" id="IPR036378">
    <property type="entry name" value="FAS1_dom_sf"/>
</dbReference>
<proteinExistence type="predicted"/>
<evidence type="ECO:0000256" key="3">
    <source>
        <dbReference type="SAM" id="SignalP"/>
    </source>
</evidence>
<gene>
    <name evidence="5" type="ORF">PHLGIDRAFT_327582</name>
</gene>
<dbReference type="STRING" id="745531.A0A0C3P2U1"/>
<dbReference type="InterPro" id="IPR000782">
    <property type="entry name" value="FAS1_domain"/>
</dbReference>
<protein>
    <recommendedName>
        <fullName evidence="4">FAS1 domain-containing protein</fullName>
    </recommendedName>
</protein>
<feature type="region of interest" description="Disordered" evidence="1">
    <location>
        <begin position="462"/>
        <end position="491"/>
    </location>
</feature>
<dbReference type="HOGENOM" id="CLU_484058_0_0_1"/>
<dbReference type="GO" id="GO:0005615">
    <property type="term" value="C:extracellular space"/>
    <property type="evidence" value="ECO:0007669"/>
    <property type="project" value="TreeGrafter"/>
</dbReference>
<evidence type="ECO:0000313" key="6">
    <source>
        <dbReference type="Proteomes" id="UP000053257"/>
    </source>
</evidence>
<feature type="transmembrane region" description="Helical" evidence="2">
    <location>
        <begin position="390"/>
        <end position="410"/>
    </location>
</feature>
<dbReference type="EMBL" id="KN840440">
    <property type="protein sequence ID" value="KIP12239.1"/>
    <property type="molecule type" value="Genomic_DNA"/>
</dbReference>
<dbReference type="AlphaFoldDB" id="A0A0C3P2U1"/>
<dbReference type="SMART" id="SM00554">
    <property type="entry name" value="FAS1"/>
    <property type="match status" value="2"/>
</dbReference>
<keyword evidence="3" id="KW-0732">Signal</keyword>
<keyword evidence="2" id="KW-0472">Membrane</keyword>
<keyword evidence="2" id="KW-0812">Transmembrane</keyword>
<dbReference type="PANTHER" id="PTHR10900">
    <property type="entry name" value="PERIOSTIN-RELATED"/>
    <property type="match status" value="1"/>
</dbReference>
<organism evidence="5 6">
    <name type="scientific">Phlebiopsis gigantea (strain 11061_1 CR5-6)</name>
    <name type="common">White-rot fungus</name>
    <name type="synonym">Peniophora gigantea</name>
    <dbReference type="NCBI Taxonomy" id="745531"/>
    <lineage>
        <taxon>Eukaryota</taxon>
        <taxon>Fungi</taxon>
        <taxon>Dikarya</taxon>
        <taxon>Basidiomycota</taxon>
        <taxon>Agaricomycotina</taxon>
        <taxon>Agaricomycetes</taxon>
        <taxon>Polyporales</taxon>
        <taxon>Phanerochaetaceae</taxon>
        <taxon>Phlebiopsis</taxon>
    </lineage>
</organism>
<name>A0A0C3P2U1_PHLG1</name>
<dbReference type="Pfam" id="PF02469">
    <property type="entry name" value="Fasciclin"/>
    <property type="match status" value="2"/>
</dbReference>
<dbReference type="GO" id="GO:0000329">
    <property type="term" value="C:fungal-type vacuole membrane"/>
    <property type="evidence" value="ECO:0007669"/>
    <property type="project" value="TreeGrafter"/>
</dbReference>
<dbReference type="InterPro" id="IPR050904">
    <property type="entry name" value="Adhesion/Biosynth-related"/>
</dbReference>
<dbReference type="SUPFAM" id="SSF82153">
    <property type="entry name" value="FAS1 domain"/>
    <property type="match status" value="2"/>
</dbReference>
<accession>A0A0C3P2U1</accession>
<feature type="chain" id="PRO_5002180384" description="FAS1 domain-containing protein" evidence="3">
    <location>
        <begin position="28"/>
        <end position="517"/>
    </location>
</feature>
<feature type="domain" description="FAS1" evidence="4">
    <location>
        <begin position="23"/>
        <end position="195"/>
    </location>
</feature>
<evidence type="ECO:0000256" key="1">
    <source>
        <dbReference type="SAM" id="MobiDB-lite"/>
    </source>
</evidence>
<evidence type="ECO:0000259" key="4">
    <source>
        <dbReference type="PROSITE" id="PS50213"/>
    </source>
</evidence>
<evidence type="ECO:0000313" key="5">
    <source>
        <dbReference type="EMBL" id="KIP12239.1"/>
    </source>
</evidence>
<dbReference type="PROSITE" id="PS50213">
    <property type="entry name" value="FAS1"/>
    <property type="match status" value="2"/>
</dbReference>
<keyword evidence="6" id="KW-1185">Reference proteome</keyword>
<sequence length="517" mass="53643">MAIPSFLLISLFTLLTWLGAAEHGVLAQDGINNSLFSSLLDSLDNLGYTNFTAVARQVTADPQEITFSLNLVDTSSPKTLFVPNNSAFANPSINLPGRSYDPSDNTFLSALLLYHLLPGSWSQDSEALTSHANFPIPTSLNGHNVTDLQSGTHQVLVCARGADGSFAILNQVHMPTVVLTGTTSSLVIYEIDAIIGLPPSYSISTVTLALNGVEALRAVAGAPSLDNAQGYTLFAPTDAAFGFAGLSPSNITDPGQVWNNHVIMGQTVYSAGFVSQVFTSASGLSYAFDDSGTQVTLNGVTANIVRSDVLTDNGVVHIIDCILWNTTLTTNAAADLGSTSGAASVTPSPTVAAAPTVNASTSSTVSSGTASRSAEAAAAAAPAATLSPGAIVGIVALGMAALTVPLIVVITRRHYRHARPDDDDDDVDVIKVRHDRSGRRSVFEPPTPVPFRAWCDTGGGGGDGDFPLKGSPHEAPAAPPPARPSREKAAGQFALRAPPDPARCFALLDAFTVYSVS</sequence>
<feature type="domain" description="FAS1" evidence="4">
    <location>
        <begin position="190"/>
        <end position="323"/>
    </location>
</feature>
<dbReference type="Gene3D" id="2.30.180.10">
    <property type="entry name" value="FAS1 domain"/>
    <property type="match status" value="2"/>
</dbReference>
<dbReference type="Proteomes" id="UP000053257">
    <property type="component" value="Unassembled WGS sequence"/>
</dbReference>
<dbReference type="OrthoDB" id="286301at2759"/>
<dbReference type="GO" id="GO:0016236">
    <property type="term" value="P:macroautophagy"/>
    <property type="evidence" value="ECO:0007669"/>
    <property type="project" value="TreeGrafter"/>
</dbReference>
<feature type="signal peptide" evidence="3">
    <location>
        <begin position="1"/>
        <end position="27"/>
    </location>
</feature>
<dbReference type="PANTHER" id="PTHR10900:SF122">
    <property type="entry name" value="FAS1 DOMAIN-CONTAINING PROTEIN"/>
    <property type="match status" value="1"/>
</dbReference>